<dbReference type="CDD" id="cd12820">
    <property type="entry name" value="LbR_YadA-like"/>
    <property type="match status" value="2"/>
</dbReference>
<dbReference type="SUPFAM" id="SSF101967">
    <property type="entry name" value="Adhesin YadA, collagen-binding domain"/>
    <property type="match status" value="2"/>
</dbReference>
<evidence type="ECO:0000313" key="3">
    <source>
        <dbReference type="Proteomes" id="UP000001654"/>
    </source>
</evidence>
<dbReference type="Proteomes" id="UP000001654">
    <property type="component" value="Chromosome"/>
</dbReference>
<dbReference type="KEGG" id="zpr:ZPR_2733"/>
<protein>
    <submittedName>
        <fullName evidence="2">Hep_Hag family protein</fullName>
    </submittedName>
</protein>
<proteinExistence type="predicted"/>
<dbReference type="InterPro" id="IPR008640">
    <property type="entry name" value="Adhesin_Head_dom"/>
</dbReference>
<feature type="domain" description="Trimeric autotransporter adhesin YadA-like head" evidence="1">
    <location>
        <begin position="383"/>
        <end position="409"/>
    </location>
</feature>
<feature type="domain" description="Trimeric autotransporter adhesin YadA-like head" evidence="1">
    <location>
        <begin position="298"/>
        <end position="324"/>
    </location>
</feature>
<evidence type="ECO:0000259" key="1">
    <source>
        <dbReference type="Pfam" id="PF05658"/>
    </source>
</evidence>
<dbReference type="Gene3D" id="2.150.10.10">
    <property type="entry name" value="Serralysin-like metalloprotease, C-terminal"/>
    <property type="match status" value="2"/>
</dbReference>
<feature type="domain" description="Trimeric autotransporter adhesin YadA-like head" evidence="1">
    <location>
        <begin position="243"/>
        <end position="266"/>
    </location>
</feature>
<dbReference type="HOGENOM" id="CLU_524567_0_0_10"/>
<dbReference type="Pfam" id="PF05658">
    <property type="entry name" value="YadA_head"/>
    <property type="match status" value="6"/>
</dbReference>
<dbReference type="eggNOG" id="COG5295">
    <property type="taxonomic scope" value="Bacteria"/>
</dbReference>
<gene>
    <name evidence="2" type="ordered locus">ZPR_2733</name>
</gene>
<feature type="domain" description="Trimeric autotransporter adhesin YadA-like head" evidence="1">
    <location>
        <begin position="356"/>
        <end position="381"/>
    </location>
</feature>
<feature type="domain" description="Trimeric autotransporter adhesin YadA-like head" evidence="1">
    <location>
        <begin position="270"/>
        <end position="296"/>
    </location>
</feature>
<organism evidence="2 3">
    <name type="scientific">Zunongwangia profunda (strain DSM 18752 / CCTCC AB 206139 / SM-A87)</name>
    <name type="common">Wangia profunda</name>
    <dbReference type="NCBI Taxonomy" id="655815"/>
    <lineage>
        <taxon>Bacteria</taxon>
        <taxon>Pseudomonadati</taxon>
        <taxon>Bacteroidota</taxon>
        <taxon>Flavobacteriia</taxon>
        <taxon>Flavobacteriales</taxon>
        <taxon>Flavobacteriaceae</taxon>
        <taxon>Zunongwangia</taxon>
    </lineage>
</organism>
<evidence type="ECO:0000313" key="2">
    <source>
        <dbReference type="EMBL" id="ADF53055.1"/>
    </source>
</evidence>
<sequence length="623" mass="65379">MKKNYPFPKNYSLSVFSMLVVFFFSITGLSAQVGIGTSNPDPSSILHIESNNKGVLLPKVDLKNLRDRNTVKGPTEGLLVYNKTVNSANNLRKGFYIWDNEKWDKVENQSDIDEVMDGIDERLKELEDGSGSGAGWSLDGNNFDNVNNANAKFLGTTTWHSLFLRADDKQIAEFDPHGGIALGFNTKADWAGVAIGNSASITADEAVAIGKSAKSGSRSISLGNGALATSDEAIGLGFNANSSGSKATAIGHSAKASANQSVAVGQLASASGSSSFAIGSNAQATQNVAFAIGDGARATSNEAFAIGTNASSSSDQGMAIGVGATTKNQQNALAIGVNSEASGNNSMAIGHSSNVSGQYAAAIGYNSEATQQNATALGSNAKANAQNATAIGYESTASTAYAIVLGNNTAASNWNGSKIGIGTSNPTAKLHVNGSLRIVDGNQGANKVLTSDANGNASWKDLNGGSGNSGNVYADLYNGESQKISNSGDAYTLIFDKTTLSKNIQQKDNGIQVKKSGIFKANATVSVNIDDHHARYEVYEFYFAKQGQKIVGSAVYMTFPKYTKVGEKHTVALNKLMKLEENEQVAIYVRKIAEAKHGNKDKNNISLVNEACSFNIEKIDEIN</sequence>
<name>D5BFU2_ZUNPS</name>
<keyword evidence="3" id="KW-1185">Reference proteome</keyword>
<dbReference type="OrthoDB" id="1247310at2"/>
<reference evidence="2 3" key="1">
    <citation type="journal article" date="2010" name="BMC Genomics">
        <title>The complete genome of Zunongwangia profunda SM-A87 reveals its adaptation to the deep-sea environment and ecological role in sedimentary organic nitrogen degradation.</title>
        <authorList>
            <person name="Qin Q.L."/>
            <person name="Zhang X.Y."/>
            <person name="Wang X.M."/>
            <person name="Liu G.M."/>
            <person name="Chen X.L."/>
            <person name="Xie B.B."/>
            <person name="Dang H.Y."/>
            <person name="Zhou B.C."/>
            <person name="Yu J."/>
            <person name="Zhang Y.Z."/>
        </authorList>
    </citation>
    <scope>NUCLEOTIDE SEQUENCE [LARGE SCALE GENOMIC DNA]</scope>
    <source>
        <strain evidence="3">DSM 18752 / CCTCC AB 206139 / SM-A87</strain>
    </source>
</reference>
<dbReference type="GO" id="GO:0019867">
    <property type="term" value="C:outer membrane"/>
    <property type="evidence" value="ECO:0007669"/>
    <property type="project" value="InterPro"/>
</dbReference>
<dbReference type="EMBL" id="CP001650">
    <property type="protein sequence ID" value="ADF53055.1"/>
    <property type="molecule type" value="Genomic_DNA"/>
</dbReference>
<dbReference type="InterPro" id="IPR011049">
    <property type="entry name" value="Serralysin-like_metalloprot_C"/>
</dbReference>
<feature type="domain" description="Trimeric autotransporter adhesin YadA-like head" evidence="1">
    <location>
        <begin position="330"/>
        <end position="353"/>
    </location>
</feature>
<dbReference type="RefSeq" id="WP_013072152.1">
    <property type="nucleotide sequence ID" value="NC_014041.1"/>
</dbReference>
<dbReference type="AlphaFoldDB" id="D5BFU2"/>
<accession>D5BFU2</accession>